<dbReference type="Pfam" id="PF01128">
    <property type="entry name" value="IspD"/>
    <property type="match status" value="1"/>
</dbReference>
<comment type="catalytic activity">
    <reaction evidence="3">
        <text>2-C-methyl-D-erythritol 4-phosphate + CTP + H(+) = 4-CDP-2-C-methyl-D-erythritol + diphosphate</text>
        <dbReference type="Rhea" id="RHEA:13429"/>
        <dbReference type="ChEBI" id="CHEBI:15378"/>
        <dbReference type="ChEBI" id="CHEBI:33019"/>
        <dbReference type="ChEBI" id="CHEBI:37563"/>
        <dbReference type="ChEBI" id="CHEBI:57823"/>
        <dbReference type="ChEBI" id="CHEBI:58262"/>
        <dbReference type="EC" id="2.7.7.60"/>
    </reaction>
</comment>
<reference evidence="4" key="1">
    <citation type="submission" date="2017-03" db="EMBL/GenBank/DDBJ databases">
        <authorList>
            <consortium name="AG Boll"/>
        </authorList>
    </citation>
    <scope>NUCLEOTIDE SEQUENCE [LARGE SCALE GENOMIC DNA]</scope>
    <source>
        <strain evidence="4">Chol</strain>
    </source>
</reference>
<proteinExistence type="inferred from homology"/>
<evidence type="ECO:0000313" key="4">
    <source>
        <dbReference type="EMBL" id="SMB25279.1"/>
    </source>
</evidence>
<keyword evidence="3" id="KW-0414">Isoprene biosynthesis</keyword>
<feature type="site" description="Transition state stabilizer" evidence="3">
    <location>
        <position position="33"/>
    </location>
</feature>
<gene>
    <name evidence="3 4" type="primary">ispD</name>
    <name evidence="4" type="ORF">SDENCHOL_11241</name>
</gene>
<dbReference type="InterPro" id="IPR001228">
    <property type="entry name" value="IspD"/>
</dbReference>
<evidence type="ECO:0000256" key="1">
    <source>
        <dbReference type="ARBA" id="ARBA00022679"/>
    </source>
</evidence>
<dbReference type="PANTHER" id="PTHR32125:SF4">
    <property type="entry name" value="2-C-METHYL-D-ERYTHRITOL 4-PHOSPHATE CYTIDYLYLTRANSFERASE, CHLOROPLASTIC"/>
    <property type="match status" value="1"/>
</dbReference>
<sequence length="252" mass="27042">MTAPVDPRDSSAAFYALVPAAGSGARMGGEKPKQYLPLAGRPLIWHGLRALCGVARISRVFVVLSPHDADWVAHDWSTFGTKLMPLFCGGATRADSVLNGLRATADQVRAEDWMLVHDAARPCLTSAQVDSLIDTVCRDSPGDGGILALPVADTLKRADEHAAIATIAATVPRSGLWQAQTPQMFRHGDLLRALASGKDAQAIEAITDEASAMEMLGFRPCLVKSDPGNLKVTYPSDQRLAEWILQQRGEMT</sequence>
<dbReference type="UniPathway" id="UPA00056">
    <property type="reaction ID" value="UER00093"/>
</dbReference>
<feature type="site" description="Transition state stabilizer" evidence="3">
    <location>
        <position position="26"/>
    </location>
</feature>
<dbReference type="EMBL" id="LT837803">
    <property type="protein sequence ID" value="SMB25279.1"/>
    <property type="molecule type" value="Genomic_DNA"/>
</dbReference>
<evidence type="ECO:0000256" key="3">
    <source>
        <dbReference type="HAMAP-Rule" id="MF_00108"/>
    </source>
</evidence>
<dbReference type="AlphaFoldDB" id="A0A7Z7MV31"/>
<dbReference type="InterPro" id="IPR050088">
    <property type="entry name" value="IspD/TarI_cytidylyltransf_bact"/>
</dbReference>
<dbReference type="CDD" id="cd02516">
    <property type="entry name" value="CDP-ME_synthetase"/>
    <property type="match status" value="1"/>
</dbReference>
<dbReference type="PANTHER" id="PTHR32125">
    <property type="entry name" value="2-C-METHYL-D-ERYTHRITOL 4-PHOSPHATE CYTIDYLYLTRANSFERASE, CHLOROPLASTIC"/>
    <property type="match status" value="1"/>
</dbReference>
<dbReference type="NCBIfam" id="TIGR00453">
    <property type="entry name" value="ispD"/>
    <property type="match status" value="1"/>
</dbReference>
<dbReference type="GO" id="GO:0050518">
    <property type="term" value="F:2-C-methyl-D-erythritol 4-phosphate cytidylyltransferase activity"/>
    <property type="evidence" value="ECO:0007669"/>
    <property type="project" value="UniProtKB-UniRule"/>
</dbReference>
<feature type="site" description="Positions MEP for the nucleophilic attack" evidence="3">
    <location>
        <position position="231"/>
    </location>
</feature>
<evidence type="ECO:0000256" key="2">
    <source>
        <dbReference type="ARBA" id="ARBA00022695"/>
    </source>
</evidence>
<comment type="similarity">
    <text evidence="3">Belongs to the IspD/TarI cytidylyltransferase family. IspD subfamily.</text>
</comment>
<dbReference type="FunFam" id="3.90.550.10:FF:000003">
    <property type="entry name" value="2-C-methyl-D-erythritol 4-phosphate cytidylyltransferase"/>
    <property type="match status" value="1"/>
</dbReference>
<dbReference type="InterPro" id="IPR034683">
    <property type="entry name" value="IspD/TarI"/>
</dbReference>
<comment type="pathway">
    <text evidence="3">Isoprenoid biosynthesis; isopentenyl diphosphate biosynthesis via DXP pathway; isopentenyl diphosphate from 1-deoxy-D-xylulose 5-phosphate: step 2/6.</text>
</comment>
<accession>A0A7Z7MV31</accession>
<dbReference type="Proteomes" id="UP000242886">
    <property type="component" value="Chromosome SDENCHOL"/>
</dbReference>
<keyword evidence="2 3" id="KW-0548">Nucleotidyltransferase</keyword>
<name>A0A7Z7MV31_9PROT</name>
<comment type="function">
    <text evidence="3">Catalyzes the formation of 4-diphosphocytidyl-2-C-methyl-D-erythritol from CTP and 2-C-methyl-D-erythritol 4-phosphate (MEP).</text>
</comment>
<dbReference type="EC" id="2.7.7.60" evidence="3"/>
<dbReference type="Gene3D" id="3.90.550.10">
    <property type="entry name" value="Spore Coat Polysaccharide Biosynthesis Protein SpsA, Chain A"/>
    <property type="match status" value="1"/>
</dbReference>
<organism evidence="4 5">
    <name type="scientific">Sterolibacterium denitrificans</name>
    <dbReference type="NCBI Taxonomy" id="157592"/>
    <lineage>
        <taxon>Bacteria</taxon>
        <taxon>Pseudomonadati</taxon>
        <taxon>Pseudomonadota</taxon>
        <taxon>Betaproteobacteria</taxon>
        <taxon>Nitrosomonadales</taxon>
        <taxon>Sterolibacteriaceae</taxon>
        <taxon>Sterolibacterium</taxon>
    </lineage>
</organism>
<dbReference type="GO" id="GO:0019288">
    <property type="term" value="P:isopentenyl diphosphate biosynthetic process, methylerythritol 4-phosphate pathway"/>
    <property type="evidence" value="ECO:0007669"/>
    <property type="project" value="UniProtKB-UniRule"/>
</dbReference>
<dbReference type="InterPro" id="IPR029044">
    <property type="entry name" value="Nucleotide-diphossugar_trans"/>
</dbReference>
<keyword evidence="1 3" id="KW-0808">Transferase</keyword>
<protein>
    <recommendedName>
        <fullName evidence="3">2-C-methyl-D-erythritol 4-phosphate cytidylyltransferase</fullName>
        <ecNumber evidence="3">2.7.7.60</ecNumber>
    </recommendedName>
    <alternativeName>
        <fullName evidence="3">4-diphosphocytidyl-2C-methyl-D-erythritol synthase</fullName>
    </alternativeName>
    <alternativeName>
        <fullName evidence="3">MEP cytidylyltransferase</fullName>
        <shortName evidence="3">MCT</shortName>
    </alternativeName>
</protein>
<feature type="site" description="Positions MEP for the nucleophilic attack" evidence="3">
    <location>
        <position position="173"/>
    </location>
</feature>
<dbReference type="HAMAP" id="MF_00108">
    <property type="entry name" value="IspD"/>
    <property type="match status" value="1"/>
</dbReference>
<dbReference type="SUPFAM" id="SSF53448">
    <property type="entry name" value="Nucleotide-diphospho-sugar transferases"/>
    <property type="match status" value="1"/>
</dbReference>
<keyword evidence="5" id="KW-1185">Reference proteome</keyword>
<evidence type="ECO:0000313" key="5">
    <source>
        <dbReference type="Proteomes" id="UP000242886"/>
    </source>
</evidence>